<sequence length="240" mass="27338">IKEQQKATLDAIRAAGRDVVFSVCEWGRERPWLWAPGFNAEMWRTTYDVKDKWTSKYDNNGGIGVLRSAHQNEALGPFVGLGRWNDLDMLQIGVDGFDYGHDRKKAGFDITPDEERFQMSLWAILASPLLAANDVTAMNDQTKSILLNKQVIAVNQDPLSVLGWRIKKMDQIEVWKRPLKNGDIAVVFVNLDDKPHAIDVTWSQLNVRGPREVTDLWEHRSLGKHDKLLKFEKVPPHGVV</sequence>
<name>X1SGG6_9ZZZZ</name>
<dbReference type="SUPFAM" id="SSF51445">
    <property type="entry name" value="(Trans)glycosidases"/>
    <property type="match status" value="1"/>
</dbReference>
<dbReference type="AlphaFoldDB" id="X1SGG6"/>
<feature type="non-terminal residue" evidence="6">
    <location>
        <position position="240"/>
    </location>
</feature>
<dbReference type="Pfam" id="PF17801">
    <property type="entry name" value="Melibiase_C"/>
    <property type="match status" value="1"/>
</dbReference>
<keyword evidence="3" id="KW-0378">Hydrolase</keyword>
<dbReference type="Pfam" id="PF16499">
    <property type="entry name" value="Melibiase_2"/>
    <property type="match status" value="1"/>
</dbReference>
<dbReference type="PANTHER" id="PTHR11452">
    <property type="entry name" value="ALPHA-GALACTOSIDASE/ALPHA-N-ACETYLGALACTOSAMINIDASE"/>
    <property type="match status" value="1"/>
</dbReference>
<dbReference type="EMBL" id="BARW01005346">
    <property type="protein sequence ID" value="GAI78246.1"/>
    <property type="molecule type" value="Genomic_DNA"/>
</dbReference>
<feature type="domain" description="Alpha galactosidase C-terminal" evidence="5">
    <location>
        <begin position="170"/>
        <end position="240"/>
    </location>
</feature>
<reference evidence="6" key="1">
    <citation type="journal article" date="2014" name="Front. Microbiol.">
        <title>High frequency of phylogenetically diverse reductive dehalogenase-homologous genes in deep subseafloor sedimentary metagenomes.</title>
        <authorList>
            <person name="Kawai M."/>
            <person name="Futagami T."/>
            <person name="Toyoda A."/>
            <person name="Takaki Y."/>
            <person name="Nishi S."/>
            <person name="Hori S."/>
            <person name="Arai W."/>
            <person name="Tsubouchi T."/>
            <person name="Morono Y."/>
            <person name="Uchiyama I."/>
            <person name="Ito T."/>
            <person name="Fujiyama A."/>
            <person name="Inagaki F."/>
            <person name="Takami H."/>
        </authorList>
    </citation>
    <scope>NUCLEOTIDE SEQUENCE</scope>
    <source>
        <strain evidence="6">Expedition CK06-06</strain>
    </source>
</reference>
<dbReference type="PANTHER" id="PTHR11452:SF75">
    <property type="entry name" value="ALPHA-GALACTOSIDASE MEL1"/>
    <property type="match status" value="1"/>
</dbReference>
<keyword evidence="4" id="KW-0326">Glycosidase</keyword>
<accession>X1SGG6</accession>
<dbReference type="SUPFAM" id="SSF51011">
    <property type="entry name" value="Glycosyl hydrolase domain"/>
    <property type="match status" value="1"/>
</dbReference>
<organism evidence="6">
    <name type="scientific">marine sediment metagenome</name>
    <dbReference type="NCBI Taxonomy" id="412755"/>
    <lineage>
        <taxon>unclassified sequences</taxon>
        <taxon>metagenomes</taxon>
        <taxon>ecological metagenomes</taxon>
    </lineage>
</organism>
<dbReference type="Gene3D" id="3.20.20.70">
    <property type="entry name" value="Aldolase class I"/>
    <property type="match status" value="1"/>
</dbReference>
<evidence type="ECO:0000256" key="2">
    <source>
        <dbReference type="ARBA" id="ARBA00022729"/>
    </source>
</evidence>
<dbReference type="InterPro" id="IPR013785">
    <property type="entry name" value="Aldolase_TIM"/>
</dbReference>
<dbReference type="GO" id="GO:0004553">
    <property type="term" value="F:hydrolase activity, hydrolyzing O-glycosyl compounds"/>
    <property type="evidence" value="ECO:0007669"/>
    <property type="project" value="InterPro"/>
</dbReference>
<dbReference type="Gene3D" id="2.60.40.1180">
    <property type="entry name" value="Golgi alpha-mannosidase II"/>
    <property type="match status" value="1"/>
</dbReference>
<dbReference type="InterPro" id="IPR002241">
    <property type="entry name" value="Glyco_hydro_27"/>
</dbReference>
<dbReference type="GO" id="GO:0005975">
    <property type="term" value="P:carbohydrate metabolic process"/>
    <property type="evidence" value="ECO:0007669"/>
    <property type="project" value="InterPro"/>
</dbReference>
<gene>
    <name evidence="6" type="ORF">S12H4_11719</name>
</gene>
<feature type="non-terminal residue" evidence="6">
    <location>
        <position position="1"/>
    </location>
</feature>
<keyword evidence="2" id="KW-0732">Signal</keyword>
<evidence type="ECO:0000313" key="6">
    <source>
        <dbReference type="EMBL" id="GAI78246.1"/>
    </source>
</evidence>
<comment type="similarity">
    <text evidence="1">Belongs to the glycosyl hydrolase 27 family.</text>
</comment>
<dbReference type="InterPro" id="IPR013780">
    <property type="entry name" value="Glyco_hydro_b"/>
</dbReference>
<evidence type="ECO:0000259" key="5">
    <source>
        <dbReference type="Pfam" id="PF17801"/>
    </source>
</evidence>
<evidence type="ECO:0000256" key="1">
    <source>
        <dbReference type="ARBA" id="ARBA00009743"/>
    </source>
</evidence>
<dbReference type="PRINTS" id="PR00740">
    <property type="entry name" value="GLHYDRLASE27"/>
</dbReference>
<proteinExistence type="inferred from homology"/>
<evidence type="ECO:0000256" key="3">
    <source>
        <dbReference type="ARBA" id="ARBA00022801"/>
    </source>
</evidence>
<dbReference type="InterPro" id="IPR041233">
    <property type="entry name" value="Melibiase_C"/>
</dbReference>
<comment type="caution">
    <text evidence="6">The sequence shown here is derived from an EMBL/GenBank/DDBJ whole genome shotgun (WGS) entry which is preliminary data.</text>
</comment>
<dbReference type="InterPro" id="IPR017853">
    <property type="entry name" value="GH"/>
</dbReference>
<protein>
    <recommendedName>
        <fullName evidence="5">Alpha galactosidase C-terminal domain-containing protein</fullName>
    </recommendedName>
</protein>
<evidence type="ECO:0000256" key="4">
    <source>
        <dbReference type="ARBA" id="ARBA00023295"/>
    </source>
</evidence>